<accession>A0ABQ6F5Y0</accession>
<evidence type="ECO:0000313" key="1">
    <source>
        <dbReference type="EMBL" id="GLT20097.1"/>
    </source>
</evidence>
<dbReference type="Proteomes" id="UP001157138">
    <property type="component" value="Unassembled WGS sequence"/>
</dbReference>
<protein>
    <submittedName>
        <fullName evidence="1">Uncharacterized protein</fullName>
    </submittedName>
</protein>
<dbReference type="RefSeq" id="WP_284193925.1">
    <property type="nucleotide sequence ID" value="NZ_BSPW01000092.1"/>
</dbReference>
<comment type="caution">
    <text evidence="1">The sequence shown here is derived from an EMBL/GenBank/DDBJ whole genome shotgun (WGS) entry which is preliminary data.</text>
</comment>
<evidence type="ECO:0000313" key="2">
    <source>
        <dbReference type="Proteomes" id="UP001157138"/>
    </source>
</evidence>
<reference evidence="2" key="1">
    <citation type="journal article" date="2019" name="Int. J. Syst. Evol. Microbiol.">
        <title>The Global Catalogue of Microorganisms (GCM) 10K type strain sequencing project: providing services to taxonomists for standard genome sequencing and annotation.</title>
        <authorList>
            <consortium name="The Broad Institute Genomics Platform"/>
            <consortium name="The Broad Institute Genome Sequencing Center for Infectious Disease"/>
            <person name="Wu L."/>
            <person name="Ma J."/>
        </authorList>
    </citation>
    <scope>NUCLEOTIDE SEQUENCE [LARGE SCALE GENOMIC DNA]</scope>
    <source>
        <strain evidence="2">NBRC 108723</strain>
    </source>
</reference>
<name>A0ABQ6F5Y0_9VIBR</name>
<sequence>MIDSKLTRTINEIEIPCSGWPCCLCIKTTSVESIHTTASQQTIDEAKKDFNCAEGFKVLDNGVIYYTKQLAGKYRWNPVHTKELSYRMSCEDFRWYLERGMVVRIALRGKGAVTFDYDLERCETEAPTNLYES</sequence>
<gene>
    <name evidence="1" type="ORF">GCM10007938_38800</name>
</gene>
<dbReference type="EMBL" id="BSPW01000092">
    <property type="protein sequence ID" value="GLT20097.1"/>
    <property type="molecule type" value="Genomic_DNA"/>
</dbReference>
<proteinExistence type="predicted"/>
<organism evidence="1 2">
    <name type="scientific">Vibrio zhanjiangensis</name>
    <dbReference type="NCBI Taxonomy" id="1046128"/>
    <lineage>
        <taxon>Bacteria</taxon>
        <taxon>Pseudomonadati</taxon>
        <taxon>Pseudomonadota</taxon>
        <taxon>Gammaproteobacteria</taxon>
        <taxon>Vibrionales</taxon>
        <taxon>Vibrionaceae</taxon>
        <taxon>Vibrio</taxon>
    </lineage>
</organism>
<keyword evidence="2" id="KW-1185">Reference proteome</keyword>